<keyword evidence="2 3" id="KW-0233">DNA recombination</keyword>
<protein>
    <recommendedName>
        <fullName evidence="3">Non-homologous end joining protein Ku</fullName>
    </recommendedName>
</protein>
<evidence type="ECO:0000259" key="4">
    <source>
        <dbReference type="SMART" id="SM00559"/>
    </source>
</evidence>
<keyword evidence="3" id="KW-0227">DNA damage</keyword>
<evidence type="ECO:0000256" key="2">
    <source>
        <dbReference type="ARBA" id="ARBA00023172"/>
    </source>
</evidence>
<keyword evidence="3" id="KW-0234">DNA repair</keyword>
<dbReference type="InterPro" id="IPR009187">
    <property type="entry name" value="Prok_Ku"/>
</dbReference>
<evidence type="ECO:0000256" key="3">
    <source>
        <dbReference type="HAMAP-Rule" id="MF_01875"/>
    </source>
</evidence>
<organism evidence="5 6">
    <name type="scientific">Streptomyces lunalinharesii</name>
    <dbReference type="NCBI Taxonomy" id="333384"/>
    <lineage>
        <taxon>Bacteria</taxon>
        <taxon>Bacillati</taxon>
        <taxon>Actinomycetota</taxon>
        <taxon>Actinomycetes</taxon>
        <taxon>Kitasatosporales</taxon>
        <taxon>Streptomycetaceae</taxon>
        <taxon>Streptomyces</taxon>
    </lineage>
</organism>
<dbReference type="EMBL" id="BAAARK010000040">
    <property type="protein sequence ID" value="GAA2686880.1"/>
    <property type="molecule type" value="Genomic_DNA"/>
</dbReference>
<dbReference type="RefSeq" id="WP_344583476.1">
    <property type="nucleotide sequence ID" value="NZ_BAAARK010000040.1"/>
</dbReference>
<dbReference type="PANTHER" id="PTHR41251:SF1">
    <property type="entry name" value="NON-HOMOLOGOUS END JOINING PROTEIN KU"/>
    <property type="match status" value="1"/>
</dbReference>
<dbReference type="Gene3D" id="2.40.290.10">
    <property type="match status" value="1"/>
</dbReference>
<evidence type="ECO:0000256" key="1">
    <source>
        <dbReference type="ARBA" id="ARBA00023125"/>
    </source>
</evidence>
<evidence type="ECO:0000313" key="5">
    <source>
        <dbReference type="EMBL" id="GAA2686880.1"/>
    </source>
</evidence>
<reference evidence="6" key="1">
    <citation type="journal article" date="2019" name="Int. J. Syst. Evol. Microbiol.">
        <title>The Global Catalogue of Microorganisms (GCM) 10K type strain sequencing project: providing services to taxonomists for standard genome sequencing and annotation.</title>
        <authorList>
            <consortium name="The Broad Institute Genomics Platform"/>
            <consortium name="The Broad Institute Genome Sequencing Center for Infectious Disease"/>
            <person name="Wu L."/>
            <person name="Ma J."/>
        </authorList>
    </citation>
    <scope>NUCLEOTIDE SEQUENCE [LARGE SCALE GENOMIC DNA]</scope>
    <source>
        <strain evidence="6">JCM 16374</strain>
    </source>
</reference>
<dbReference type="Pfam" id="PF02735">
    <property type="entry name" value="Ku"/>
    <property type="match status" value="1"/>
</dbReference>
<dbReference type="PANTHER" id="PTHR41251">
    <property type="entry name" value="NON-HOMOLOGOUS END JOINING PROTEIN KU"/>
    <property type="match status" value="1"/>
</dbReference>
<gene>
    <name evidence="3" type="primary">ku</name>
    <name evidence="5" type="ORF">GCM10009864_70690</name>
</gene>
<dbReference type="HAMAP" id="MF_01875">
    <property type="entry name" value="Prokaryotic_Ku"/>
    <property type="match status" value="1"/>
</dbReference>
<comment type="subunit">
    <text evidence="3">Homodimer. Interacts with LigD.</text>
</comment>
<dbReference type="PIRSF" id="PIRSF006493">
    <property type="entry name" value="Prok_Ku"/>
    <property type="match status" value="1"/>
</dbReference>
<keyword evidence="1 3" id="KW-0238">DNA-binding</keyword>
<sequence>MGDMPITRMHITFGLVSIPVTVHAATERRAVPLHQVHAKDGGRIRQRRFCEAEGVEVPYAEIARGYESPDGRLAVLTDQDLADLPLPTVRSIEVVGFVPADQIDPLALDRPYYLGVKGAGVRPYHLLRQAMADSHQVGIARMALRGRERLAILQVRDEVLVAQLLLWPDEIRSAQGLVESAPRPRRQELQMAKTLMASLSEDFRLDQERDHYREALDAVVTAKLAGSKPPHAPAEAPGGVVDLMAALQDSVDAARKSRATTAQRKV</sequence>
<dbReference type="SUPFAM" id="SSF100939">
    <property type="entry name" value="SPOC domain-like"/>
    <property type="match status" value="1"/>
</dbReference>
<feature type="domain" description="Ku" evidence="4">
    <location>
        <begin position="54"/>
        <end position="182"/>
    </location>
</feature>
<keyword evidence="6" id="KW-1185">Reference proteome</keyword>
<dbReference type="InterPro" id="IPR016194">
    <property type="entry name" value="SPOC-like_C_dom_sf"/>
</dbReference>
<name>A0ABP6FAM8_9ACTN</name>
<comment type="caution">
    <text evidence="5">The sequence shown here is derived from an EMBL/GenBank/DDBJ whole genome shotgun (WGS) entry which is preliminary data.</text>
</comment>
<evidence type="ECO:0000313" key="6">
    <source>
        <dbReference type="Proteomes" id="UP001500994"/>
    </source>
</evidence>
<accession>A0ABP6FAM8</accession>
<comment type="similarity">
    <text evidence="3">Belongs to the prokaryotic Ku family.</text>
</comment>
<comment type="function">
    <text evidence="3">With LigD forms a non-homologous end joining (NHEJ) DNA repair enzyme, which repairs dsDNA breaks with reduced fidelity. Binds linear dsDNA with 5'- and 3'- overhangs but not closed circular dsDNA nor ssDNA. Recruits and stimulates the ligase activity of LigD.</text>
</comment>
<proteinExistence type="inferred from homology"/>
<dbReference type="CDD" id="cd00789">
    <property type="entry name" value="KU_like"/>
    <property type="match status" value="1"/>
</dbReference>
<dbReference type="Proteomes" id="UP001500994">
    <property type="component" value="Unassembled WGS sequence"/>
</dbReference>
<dbReference type="SMART" id="SM00559">
    <property type="entry name" value="Ku78"/>
    <property type="match status" value="1"/>
</dbReference>
<dbReference type="NCBIfam" id="TIGR02772">
    <property type="entry name" value="Ku_bact"/>
    <property type="match status" value="1"/>
</dbReference>
<dbReference type="InterPro" id="IPR006164">
    <property type="entry name" value="DNA_bd_Ku70/Ku80"/>
</dbReference>